<reference evidence="2 3" key="1">
    <citation type="submission" date="2020-02" db="EMBL/GenBank/DDBJ databases">
        <title>Bacillus aquiflavi sp. nov., isolated from yellow water of strong flavor Chinese baijiu in Yibin region of China.</title>
        <authorList>
            <person name="Xie J."/>
        </authorList>
    </citation>
    <scope>NUCLEOTIDE SEQUENCE [LARGE SCALE GENOMIC DNA]</scope>
    <source>
        <strain evidence="2 3">SA4</strain>
    </source>
</reference>
<accession>A0A6M0Q6Q2</accession>
<feature type="transmembrane region" description="Helical" evidence="1">
    <location>
        <begin position="376"/>
        <end position="396"/>
    </location>
</feature>
<keyword evidence="1" id="KW-0472">Membrane</keyword>
<dbReference type="InterPro" id="IPR010288">
    <property type="entry name" value="EcsB_ABC"/>
</dbReference>
<keyword evidence="3" id="KW-1185">Reference proteome</keyword>
<feature type="transmembrane region" description="Helical" evidence="1">
    <location>
        <begin position="30"/>
        <end position="48"/>
    </location>
</feature>
<feature type="transmembrane region" description="Helical" evidence="1">
    <location>
        <begin position="166"/>
        <end position="184"/>
    </location>
</feature>
<dbReference type="AlphaFoldDB" id="A0A6M0Q6Q2"/>
<evidence type="ECO:0000313" key="3">
    <source>
        <dbReference type="Proteomes" id="UP000481043"/>
    </source>
</evidence>
<feature type="transmembrane region" description="Helical" evidence="1">
    <location>
        <begin position="136"/>
        <end position="154"/>
    </location>
</feature>
<dbReference type="RefSeq" id="WP_163177701.1">
    <property type="nucleotide sequence ID" value="NZ_JAAIWM010000001.1"/>
</dbReference>
<dbReference type="PIRSF" id="PIRSF037259">
    <property type="entry name" value="EcsB_ABC"/>
    <property type="match status" value="1"/>
</dbReference>
<feature type="transmembrane region" description="Helical" evidence="1">
    <location>
        <begin position="102"/>
        <end position="124"/>
    </location>
</feature>
<dbReference type="GO" id="GO:0016020">
    <property type="term" value="C:membrane"/>
    <property type="evidence" value="ECO:0007669"/>
    <property type="project" value="InterPro"/>
</dbReference>
<feature type="transmembrane region" description="Helical" evidence="1">
    <location>
        <begin position="305"/>
        <end position="326"/>
    </location>
</feature>
<feature type="transmembrane region" description="Helical" evidence="1">
    <location>
        <begin position="283"/>
        <end position="299"/>
    </location>
</feature>
<gene>
    <name evidence="2" type="ORF">G4D63_03385</name>
</gene>
<feature type="transmembrane region" description="Helical" evidence="1">
    <location>
        <begin position="352"/>
        <end position="370"/>
    </location>
</feature>
<dbReference type="Proteomes" id="UP000481043">
    <property type="component" value="Unassembled WGS sequence"/>
</dbReference>
<feature type="transmembrane region" description="Helical" evidence="1">
    <location>
        <begin position="60"/>
        <end position="79"/>
    </location>
</feature>
<evidence type="ECO:0000313" key="2">
    <source>
        <dbReference type="EMBL" id="NEY70778.1"/>
    </source>
</evidence>
<evidence type="ECO:0000256" key="1">
    <source>
        <dbReference type="SAM" id="Phobius"/>
    </source>
</evidence>
<name>A0A6M0Q6Q2_9BACI</name>
<organism evidence="2 3">
    <name type="scientific">Bacillus mesophilus</name>
    <dbReference type="NCBI Taxonomy" id="1808955"/>
    <lineage>
        <taxon>Bacteria</taxon>
        <taxon>Bacillati</taxon>
        <taxon>Bacillota</taxon>
        <taxon>Bacilli</taxon>
        <taxon>Bacillales</taxon>
        <taxon>Bacillaceae</taxon>
        <taxon>Bacillus</taxon>
    </lineage>
</organism>
<proteinExistence type="predicted"/>
<dbReference type="Pfam" id="PF05975">
    <property type="entry name" value="EcsB"/>
    <property type="match status" value="1"/>
</dbReference>
<sequence length="404" mass="47488">MDINNIWSQRFSNYLKELSRYMKYMFNDHLMIVVLIAVSAGAVYYNQWLSQLPEAFPYEWIMGIVLGIVITASSIRSFLKEPDLVFLLPVEHKMSEYFKKGIVYSFVIHSLTILVTFIVLVPMLNQFTDNSLQKLLVLYFIMLVLKGWNLFLSWRMFHIFEQKSSWFDYLIRLAFTTVFLVLLLGGAPFIYMLILLVIGVIWAASYYTMTKGKSVKWELLIDAETKLMNRFYRLANLFVDVPHLRSEVKPRRWLDWISASIPLKHDHVFDFLYIKTFIRTGEYLGLYIRLLIISGFILYGVHFEFASLVIVPFFIYISGLQLITMYKQHDQKLWLDLYPTLRSTRELAFQRMLFKLMIGYVVLLSLLVVFLKGPFVAAICAIVSALFSYVFVYKYVKAKLIKQA</sequence>
<comment type="caution">
    <text evidence="2">The sequence shown here is derived from an EMBL/GenBank/DDBJ whole genome shotgun (WGS) entry which is preliminary data.</text>
</comment>
<protein>
    <submittedName>
        <fullName evidence="2">ABC transporter permease</fullName>
    </submittedName>
</protein>
<keyword evidence="1" id="KW-0812">Transmembrane</keyword>
<dbReference type="EMBL" id="JAAIWM010000001">
    <property type="protein sequence ID" value="NEY70778.1"/>
    <property type="molecule type" value="Genomic_DNA"/>
</dbReference>
<keyword evidence="1" id="KW-1133">Transmembrane helix</keyword>